<name>A0A151NUP8_ALLMI</name>
<proteinExistence type="predicted"/>
<evidence type="ECO:0000313" key="2">
    <source>
        <dbReference type="Proteomes" id="UP000050525"/>
    </source>
</evidence>
<keyword evidence="2" id="KW-1185">Reference proteome</keyword>
<evidence type="ECO:0000313" key="1">
    <source>
        <dbReference type="EMBL" id="KYO40508.1"/>
    </source>
</evidence>
<comment type="caution">
    <text evidence="1">The sequence shown here is derived from an EMBL/GenBank/DDBJ whole genome shotgun (WGS) entry which is preliminary data.</text>
</comment>
<dbReference type="AlphaFoldDB" id="A0A151NUP8"/>
<gene>
    <name evidence="1" type="ORF">Y1Q_0009540</name>
</gene>
<protein>
    <submittedName>
        <fullName evidence="1">Uncharacterized protein</fullName>
    </submittedName>
</protein>
<sequence>MRTYVRETASCFWAPLVLGPQAKDGTTQKNFATVYRANQRWPSDVTNWLLFAASPSFPAGGDLYARLITLTSDAEA</sequence>
<reference evidence="1 2" key="1">
    <citation type="journal article" date="2012" name="Genome Biol.">
        <title>Sequencing three crocodilian genomes to illuminate the evolution of archosaurs and amniotes.</title>
        <authorList>
            <person name="St John J.A."/>
            <person name="Braun E.L."/>
            <person name="Isberg S.R."/>
            <person name="Miles L.G."/>
            <person name="Chong A.Y."/>
            <person name="Gongora J."/>
            <person name="Dalzell P."/>
            <person name="Moran C."/>
            <person name="Bed'hom B."/>
            <person name="Abzhanov A."/>
            <person name="Burgess S.C."/>
            <person name="Cooksey A.M."/>
            <person name="Castoe T.A."/>
            <person name="Crawford N.G."/>
            <person name="Densmore L.D."/>
            <person name="Drew J.C."/>
            <person name="Edwards S.V."/>
            <person name="Faircloth B.C."/>
            <person name="Fujita M.K."/>
            <person name="Greenwold M.J."/>
            <person name="Hoffmann F.G."/>
            <person name="Howard J.M."/>
            <person name="Iguchi T."/>
            <person name="Janes D.E."/>
            <person name="Khan S.Y."/>
            <person name="Kohno S."/>
            <person name="de Koning A.J."/>
            <person name="Lance S.L."/>
            <person name="McCarthy F.M."/>
            <person name="McCormack J.E."/>
            <person name="Merchant M.E."/>
            <person name="Peterson D.G."/>
            <person name="Pollock D.D."/>
            <person name="Pourmand N."/>
            <person name="Raney B.J."/>
            <person name="Roessler K.A."/>
            <person name="Sanford J.R."/>
            <person name="Sawyer R.H."/>
            <person name="Schmidt C.J."/>
            <person name="Triplett E.W."/>
            <person name="Tuberville T.D."/>
            <person name="Venegas-Anaya M."/>
            <person name="Howard J.T."/>
            <person name="Jarvis E.D."/>
            <person name="Guillette L.J.Jr."/>
            <person name="Glenn T.C."/>
            <person name="Green R.E."/>
            <person name="Ray D.A."/>
        </authorList>
    </citation>
    <scope>NUCLEOTIDE SEQUENCE [LARGE SCALE GENOMIC DNA]</scope>
    <source>
        <strain evidence="1">KSC_2009_1</strain>
    </source>
</reference>
<organism evidence="1 2">
    <name type="scientific">Alligator mississippiensis</name>
    <name type="common">American alligator</name>
    <dbReference type="NCBI Taxonomy" id="8496"/>
    <lineage>
        <taxon>Eukaryota</taxon>
        <taxon>Metazoa</taxon>
        <taxon>Chordata</taxon>
        <taxon>Craniata</taxon>
        <taxon>Vertebrata</taxon>
        <taxon>Euteleostomi</taxon>
        <taxon>Archelosauria</taxon>
        <taxon>Archosauria</taxon>
        <taxon>Crocodylia</taxon>
        <taxon>Alligatoridae</taxon>
        <taxon>Alligatorinae</taxon>
        <taxon>Alligator</taxon>
    </lineage>
</organism>
<dbReference type="EMBL" id="AKHW03001922">
    <property type="protein sequence ID" value="KYO40508.1"/>
    <property type="molecule type" value="Genomic_DNA"/>
</dbReference>
<dbReference type="Proteomes" id="UP000050525">
    <property type="component" value="Unassembled WGS sequence"/>
</dbReference>
<accession>A0A151NUP8</accession>